<dbReference type="AlphaFoldDB" id="A0A370KJ44"/>
<proteinExistence type="predicted"/>
<dbReference type="InterPro" id="IPR009506">
    <property type="entry name" value="YjiS-like"/>
</dbReference>
<dbReference type="EMBL" id="NAAC01000033">
    <property type="protein sequence ID" value="RDJ05092.1"/>
    <property type="molecule type" value="Genomic_DNA"/>
</dbReference>
<protein>
    <recommendedName>
        <fullName evidence="1">YjiS-like domain-containing protein</fullName>
    </recommendedName>
</protein>
<evidence type="ECO:0000259" key="1">
    <source>
        <dbReference type="Pfam" id="PF06568"/>
    </source>
</evidence>
<accession>A0A370KJ44</accession>
<evidence type="ECO:0000313" key="2">
    <source>
        <dbReference type="EMBL" id="RDJ05092.1"/>
    </source>
</evidence>
<comment type="caution">
    <text evidence="2">The sequence shown here is derived from an EMBL/GenBank/DDBJ whole genome shotgun (WGS) entry which is preliminary data.</text>
</comment>
<sequence length="94" mass="10594">MRRRWRLVSELGRTSDRSLHDLGINRGEIERIARAGARKVLKKSCSFERSPFPAAAFVCPSNATRQWQNTVEAPGEHIQGVEARAHDNVGCHRS</sequence>
<name>A0A370KJ44_9HYPH</name>
<gene>
    <name evidence="2" type="ORF">B5K06_26100</name>
</gene>
<organism evidence="2 3">
    <name type="scientific">Rhizobium grahamii</name>
    <dbReference type="NCBI Taxonomy" id="1120045"/>
    <lineage>
        <taxon>Bacteria</taxon>
        <taxon>Pseudomonadati</taxon>
        <taxon>Pseudomonadota</taxon>
        <taxon>Alphaproteobacteria</taxon>
        <taxon>Hyphomicrobiales</taxon>
        <taxon>Rhizobiaceae</taxon>
        <taxon>Rhizobium/Agrobacterium group</taxon>
        <taxon>Rhizobium</taxon>
    </lineage>
</organism>
<dbReference type="Proteomes" id="UP000254939">
    <property type="component" value="Unassembled WGS sequence"/>
</dbReference>
<reference evidence="2 3" key="1">
    <citation type="submission" date="2017-03" db="EMBL/GenBank/DDBJ databases">
        <title>Genome analysis of Rhizobial strains effectives or ineffectives for nitrogen fixation isolated from bean seeds.</title>
        <authorList>
            <person name="Peralta H."/>
            <person name="Aguilar-Vera A."/>
            <person name="Mora Y."/>
            <person name="Vargas-Lagunas C."/>
            <person name="Girard L."/>
            <person name="Mora J."/>
        </authorList>
    </citation>
    <scope>NUCLEOTIDE SEQUENCE [LARGE SCALE GENOMIC DNA]</scope>
    <source>
        <strain evidence="2 3">CCGM3</strain>
    </source>
</reference>
<feature type="domain" description="YjiS-like" evidence="1">
    <location>
        <begin position="2"/>
        <end position="30"/>
    </location>
</feature>
<evidence type="ECO:0000313" key="3">
    <source>
        <dbReference type="Proteomes" id="UP000254939"/>
    </source>
</evidence>
<dbReference type="OrthoDB" id="8244198at2"/>
<dbReference type="Pfam" id="PF06568">
    <property type="entry name" value="YjiS-like"/>
    <property type="match status" value="1"/>
</dbReference>